<evidence type="ECO:0000313" key="10">
    <source>
        <dbReference type="Proteomes" id="UP000247696"/>
    </source>
</evidence>
<proteinExistence type="predicted"/>
<protein>
    <submittedName>
        <fullName evidence="9">Anthranilate 1,2-dioxygenase large subunit</fullName>
        <ecNumber evidence="9">1.14.12.1</ecNumber>
    </submittedName>
</protein>
<dbReference type="GO" id="GO:0005506">
    <property type="term" value="F:iron ion binding"/>
    <property type="evidence" value="ECO:0007669"/>
    <property type="project" value="InterPro"/>
</dbReference>
<dbReference type="SUPFAM" id="SSF50022">
    <property type="entry name" value="ISP domain"/>
    <property type="match status" value="1"/>
</dbReference>
<dbReference type="Pfam" id="PF00848">
    <property type="entry name" value="Ring_hydroxyl_A"/>
    <property type="match status" value="1"/>
</dbReference>
<feature type="region of interest" description="Disordered" evidence="7">
    <location>
        <begin position="1"/>
        <end position="26"/>
    </location>
</feature>
<evidence type="ECO:0000256" key="4">
    <source>
        <dbReference type="ARBA" id="ARBA00023002"/>
    </source>
</evidence>
<evidence type="ECO:0000313" key="9">
    <source>
        <dbReference type="EMBL" id="AWT25690.1"/>
    </source>
</evidence>
<keyword evidence="10" id="KW-1185">Reference proteome</keyword>
<dbReference type="CDD" id="cd03469">
    <property type="entry name" value="Rieske_RO_Alpha_N"/>
    <property type="match status" value="1"/>
</dbReference>
<dbReference type="PANTHER" id="PTHR43756:SF5">
    <property type="entry name" value="CHOLINE MONOOXYGENASE, CHLOROPLASTIC"/>
    <property type="match status" value="1"/>
</dbReference>
<keyword evidence="9" id="KW-0223">Dioxygenase</keyword>
<evidence type="ECO:0000259" key="8">
    <source>
        <dbReference type="PROSITE" id="PS51296"/>
    </source>
</evidence>
<dbReference type="InterPro" id="IPR017941">
    <property type="entry name" value="Rieske_2Fe-2S"/>
</dbReference>
<dbReference type="PROSITE" id="PS51296">
    <property type="entry name" value="RIESKE"/>
    <property type="match status" value="1"/>
</dbReference>
<dbReference type="EMBL" id="CP024988">
    <property type="protein sequence ID" value="AWT25690.1"/>
    <property type="molecule type" value="Genomic_DNA"/>
</dbReference>
<dbReference type="AlphaFoldDB" id="A0A2Z3YRG0"/>
<dbReference type="Gene3D" id="3.90.380.10">
    <property type="entry name" value="Naphthalene 1,2-dioxygenase Alpha Subunit, Chain A, domain 1"/>
    <property type="match status" value="1"/>
</dbReference>
<dbReference type="GO" id="GO:0051537">
    <property type="term" value="F:2 iron, 2 sulfur cluster binding"/>
    <property type="evidence" value="ECO:0007669"/>
    <property type="project" value="UniProtKB-KW"/>
</dbReference>
<keyword evidence="4 9" id="KW-0560">Oxidoreductase</keyword>
<evidence type="ECO:0000256" key="5">
    <source>
        <dbReference type="ARBA" id="ARBA00023004"/>
    </source>
</evidence>
<dbReference type="STRING" id="1737425.GCA_900049755_00408"/>
<keyword evidence="2" id="KW-0001">2Fe-2S</keyword>
<reference evidence="10" key="1">
    <citation type="submission" date="2017-11" db="EMBL/GenBank/DDBJ databases">
        <title>Otitis media/interna in a cat caused by the recently described species Corynebacterium provencense.</title>
        <authorList>
            <person name="Kittl S."/>
            <person name="Brodard I."/>
            <person name="Rychener L."/>
            <person name="Jores J."/>
            <person name="Roosje P."/>
            <person name="Gobeli Brawand S."/>
        </authorList>
    </citation>
    <scope>NUCLEOTIDE SEQUENCE [LARGE SCALE GENOMIC DNA]</scope>
    <source>
        <strain evidence="10">17KM38</strain>
    </source>
</reference>
<dbReference type="InterPro" id="IPR015879">
    <property type="entry name" value="Ring_hydroxy_dOase_asu_C_dom"/>
</dbReference>
<evidence type="ECO:0000256" key="7">
    <source>
        <dbReference type="SAM" id="MobiDB-lite"/>
    </source>
</evidence>
<dbReference type="Proteomes" id="UP000247696">
    <property type="component" value="Chromosome"/>
</dbReference>
<dbReference type="InterPro" id="IPR036922">
    <property type="entry name" value="Rieske_2Fe-2S_sf"/>
</dbReference>
<accession>A0A2Z3YRG0</accession>
<feature type="compositionally biased region" description="Low complexity" evidence="7">
    <location>
        <begin position="13"/>
        <end position="26"/>
    </location>
</feature>
<dbReference type="PANTHER" id="PTHR43756">
    <property type="entry name" value="CHOLINE MONOOXYGENASE, CHLOROPLASTIC"/>
    <property type="match status" value="1"/>
</dbReference>
<dbReference type="Gene3D" id="2.102.10.10">
    <property type="entry name" value="Rieske [2Fe-2S] iron-sulphur domain"/>
    <property type="match status" value="1"/>
</dbReference>
<dbReference type="PRINTS" id="PR00090">
    <property type="entry name" value="RNGDIOXGNASE"/>
</dbReference>
<dbReference type="GO" id="GO:0018618">
    <property type="term" value="F:anthranilate 1,2-dioxygenase (deaminating, decarboxylating) activity"/>
    <property type="evidence" value="ECO:0007669"/>
    <property type="project" value="UniProtKB-EC"/>
</dbReference>
<dbReference type="InterPro" id="IPR001663">
    <property type="entry name" value="Rng_hydr_dOase-A"/>
</dbReference>
<dbReference type="CDD" id="cd08884">
    <property type="entry name" value="RHO_alpha_C_GbcA-like"/>
    <property type="match status" value="1"/>
</dbReference>
<organism evidence="9 10">
    <name type="scientific">Corynebacterium provencense</name>
    <dbReference type="NCBI Taxonomy" id="1737425"/>
    <lineage>
        <taxon>Bacteria</taxon>
        <taxon>Bacillati</taxon>
        <taxon>Actinomycetota</taxon>
        <taxon>Actinomycetes</taxon>
        <taxon>Mycobacteriales</taxon>
        <taxon>Corynebacteriaceae</taxon>
        <taxon>Corynebacterium</taxon>
    </lineage>
</organism>
<keyword evidence="3" id="KW-0479">Metal-binding</keyword>
<feature type="domain" description="Rieske" evidence="8">
    <location>
        <begin position="69"/>
        <end position="174"/>
    </location>
</feature>
<evidence type="ECO:0000256" key="6">
    <source>
        <dbReference type="ARBA" id="ARBA00023014"/>
    </source>
</evidence>
<evidence type="ECO:0000256" key="2">
    <source>
        <dbReference type="ARBA" id="ARBA00022714"/>
    </source>
</evidence>
<comment type="cofactor">
    <cofactor evidence="1">
        <name>Fe cation</name>
        <dbReference type="ChEBI" id="CHEBI:24875"/>
    </cofactor>
</comment>
<evidence type="ECO:0000256" key="3">
    <source>
        <dbReference type="ARBA" id="ARBA00022723"/>
    </source>
</evidence>
<dbReference type="SUPFAM" id="SSF55961">
    <property type="entry name" value="Bet v1-like"/>
    <property type="match status" value="1"/>
</dbReference>
<dbReference type="RefSeq" id="WP_227871203.1">
    <property type="nucleotide sequence ID" value="NZ_CP024988.1"/>
</dbReference>
<evidence type="ECO:0000256" key="1">
    <source>
        <dbReference type="ARBA" id="ARBA00001962"/>
    </source>
</evidence>
<dbReference type="EC" id="1.14.12.1" evidence="9"/>
<keyword evidence="6" id="KW-0411">Iron-sulfur</keyword>
<keyword evidence="5" id="KW-0408">Iron</keyword>
<gene>
    <name evidence="9" type="primary">antA</name>
    <name evidence="9" type="ORF">Csp1_08820</name>
</gene>
<sequence length="446" mass="49520">MTLAQSAPGPGGTSTTAPRTSRSTTADVRQNMLELLRQRPPRTSLEAPLYTDPAMFSLDIEGIFTTQWLFATTEAEIPDPGDYVTVDFGPVSLIIVRGDDGQINAMHNVCRHRGARVLTDRHGSTARLTCAYHSWTYATDGTLIHASSPGETFDRTCFALRRVHTRSVCGLIFVCAAAEPPTDIDDLEDTVKPYLAGFDIASAKVATRIDLMEEGNWKLTMENNRECYHCGGHPELACSLFATWGLTEDTVPPELSADWDRSLVADATLQQRCDRYGLPWQIVEHLTDRDVGYRISREALDKAGESFSVTGQRLSQKLMGDLPDFRLGRTSLHVQPNAWFHGLSDHVITFAAFPVSAERTLVRTTWLVAEDAVAGEDYDVDELTYVWRHTNAQDADFVQLAQQGVSSPGYVPGPYMRSEDQVEAFVTWYTAHMVDHLAGAESRRQS</sequence>
<dbReference type="KEGG" id="cpre:Csp1_08820"/>
<dbReference type="GO" id="GO:0004497">
    <property type="term" value="F:monooxygenase activity"/>
    <property type="evidence" value="ECO:0007669"/>
    <property type="project" value="UniProtKB-ARBA"/>
</dbReference>
<dbReference type="Pfam" id="PF00355">
    <property type="entry name" value="Rieske"/>
    <property type="match status" value="1"/>
</dbReference>
<name>A0A2Z3YRG0_9CORY</name>